<gene>
    <name evidence="1" type="ORF">MLD38_018564</name>
</gene>
<protein>
    <submittedName>
        <fullName evidence="1">Uncharacterized protein</fullName>
    </submittedName>
</protein>
<accession>A0ACB9QUR1</accession>
<sequence>MQKTHPLLLPSFLLLLYSLGFSFSLLSSESRKVKDGSPSSRKCFCFLLLLISFRQLVEVDSEGDQGM</sequence>
<dbReference type="Proteomes" id="UP001057402">
    <property type="component" value="Chromosome 5"/>
</dbReference>
<evidence type="ECO:0000313" key="2">
    <source>
        <dbReference type="Proteomes" id="UP001057402"/>
    </source>
</evidence>
<evidence type="ECO:0000313" key="1">
    <source>
        <dbReference type="EMBL" id="KAI4370190.1"/>
    </source>
</evidence>
<name>A0ACB9QUR1_9MYRT</name>
<keyword evidence="2" id="KW-1185">Reference proteome</keyword>
<organism evidence="1 2">
    <name type="scientific">Melastoma candidum</name>
    <dbReference type="NCBI Taxonomy" id="119954"/>
    <lineage>
        <taxon>Eukaryota</taxon>
        <taxon>Viridiplantae</taxon>
        <taxon>Streptophyta</taxon>
        <taxon>Embryophyta</taxon>
        <taxon>Tracheophyta</taxon>
        <taxon>Spermatophyta</taxon>
        <taxon>Magnoliopsida</taxon>
        <taxon>eudicotyledons</taxon>
        <taxon>Gunneridae</taxon>
        <taxon>Pentapetalae</taxon>
        <taxon>rosids</taxon>
        <taxon>malvids</taxon>
        <taxon>Myrtales</taxon>
        <taxon>Melastomataceae</taxon>
        <taxon>Melastomatoideae</taxon>
        <taxon>Melastomateae</taxon>
        <taxon>Melastoma</taxon>
    </lineage>
</organism>
<dbReference type="EMBL" id="CM042884">
    <property type="protein sequence ID" value="KAI4370190.1"/>
    <property type="molecule type" value="Genomic_DNA"/>
</dbReference>
<comment type="caution">
    <text evidence="1">The sequence shown here is derived from an EMBL/GenBank/DDBJ whole genome shotgun (WGS) entry which is preliminary data.</text>
</comment>
<proteinExistence type="predicted"/>
<reference evidence="2" key="1">
    <citation type="journal article" date="2023" name="Front. Plant Sci.">
        <title>Chromosomal-level genome assembly of Melastoma candidum provides insights into trichome evolution.</title>
        <authorList>
            <person name="Zhong Y."/>
            <person name="Wu W."/>
            <person name="Sun C."/>
            <person name="Zou P."/>
            <person name="Liu Y."/>
            <person name="Dai S."/>
            <person name="Zhou R."/>
        </authorList>
    </citation>
    <scope>NUCLEOTIDE SEQUENCE [LARGE SCALE GENOMIC DNA]</scope>
</reference>